<proteinExistence type="predicted"/>
<dbReference type="Proteomes" id="UP000230423">
    <property type="component" value="Unassembled WGS sequence"/>
</dbReference>
<evidence type="ECO:0000313" key="2">
    <source>
        <dbReference type="EMBL" id="PIO67563.1"/>
    </source>
</evidence>
<protein>
    <recommendedName>
        <fullName evidence="1">SCP domain-containing protein</fullName>
    </recommendedName>
</protein>
<dbReference type="InterPro" id="IPR035940">
    <property type="entry name" value="CAP_sf"/>
</dbReference>
<sequence>MWGHYEQFLGKSWDCDLEKKAQEEISSCILSRHSNLSLNTLRLRYIKREENAVLRDVMWAWMSAPLRHGVVTAPNRFHYGIEPLANVANWRTRKIGCSYKACGADSQTMLIACVYDAE</sequence>
<dbReference type="AlphaFoldDB" id="A0A2G9UBJ6"/>
<dbReference type="OrthoDB" id="5857298at2759"/>
<dbReference type="CDD" id="cd05380">
    <property type="entry name" value="CAP_euk"/>
    <property type="match status" value="1"/>
</dbReference>
<dbReference type="InterPro" id="IPR014044">
    <property type="entry name" value="CAP_dom"/>
</dbReference>
<evidence type="ECO:0000313" key="3">
    <source>
        <dbReference type="Proteomes" id="UP000230423"/>
    </source>
</evidence>
<accession>A0A2G9UBJ6</accession>
<evidence type="ECO:0000259" key="1">
    <source>
        <dbReference type="Pfam" id="PF00188"/>
    </source>
</evidence>
<gene>
    <name evidence="2" type="ORF">TELCIR_10677</name>
</gene>
<dbReference type="Gene3D" id="3.40.33.10">
    <property type="entry name" value="CAP"/>
    <property type="match status" value="1"/>
</dbReference>
<organism evidence="2 3">
    <name type="scientific">Teladorsagia circumcincta</name>
    <name type="common">Brown stomach worm</name>
    <name type="synonym">Ostertagia circumcincta</name>
    <dbReference type="NCBI Taxonomy" id="45464"/>
    <lineage>
        <taxon>Eukaryota</taxon>
        <taxon>Metazoa</taxon>
        <taxon>Ecdysozoa</taxon>
        <taxon>Nematoda</taxon>
        <taxon>Chromadorea</taxon>
        <taxon>Rhabditida</taxon>
        <taxon>Rhabditina</taxon>
        <taxon>Rhabditomorpha</taxon>
        <taxon>Strongyloidea</taxon>
        <taxon>Trichostrongylidae</taxon>
        <taxon>Teladorsagia</taxon>
    </lineage>
</organism>
<reference evidence="2 3" key="1">
    <citation type="submission" date="2015-09" db="EMBL/GenBank/DDBJ databases">
        <title>Draft genome of the parasitic nematode Teladorsagia circumcincta isolate WARC Sus (inbred).</title>
        <authorList>
            <person name="Mitreva M."/>
        </authorList>
    </citation>
    <scope>NUCLEOTIDE SEQUENCE [LARGE SCALE GENOMIC DNA]</scope>
    <source>
        <strain evidence="2 3">S</strain>
    </source>
</reference>
<dbReference type="SUPFAM" id="SSF55797">
    <property type="entry name" value="PR-1-like"/>
    <property type="match status" value="1"/>
</dbReference>
<dbReference type="Pfam" id="PF00188">
    <property type="entry name" value="CAP"/>
    <property type="match status" value="1"/>
</dbReference>
<keyword evidence="3" id="KW-1185">Reference proteome</keyword>
<dbReference type="EMBL" id="KZ347522">
    <property type="protein sequence ID" value="PIO67563.1"/>
    <property type="molecule type" value="Genomic_DNA"/>
</dbReference>
<feature type="domain" description="SCP" evidence="1">
    <location>
        <begin position="12"/>
        <end position="115"/>
    </location>
</feature>
<name>A0A2G9UBJ6_TELCI</name>